<reference evidence="1" key="1">
    <citation type="journal article" date="2015" name="Nature">
        <title>Complex archaea that bridge the gap between prokaryotes and eukaryotes.</title>
        <authorList>
            <person name="Spang A."/>
            <person name="Saw J.H."/>
            <person name="Jorgensen S.L."/>
            <person name="Zaremba-Niedzwiedzka K."/>
            <person name="Martijn J."/>
            <person name="Lind A.E."/>
            <person name="van Eijk R."/>
            <person name="Schleper C."/>
            <person name="Guy L."/>
            <person name="Ettema T.J."/>
        </authorList>
    </citation>
    <scope>NUCLEOTIDE SEQUENCE</scope>
</reference>
<protein>
    <submittedName>
        <fullName evidence="1">Uncharacterized protein</fullName>
    </submittedName>
</protein>
<name>A0A0F9PVC7_9ZZZZ</name>
<sequence length="119" mass="13474">MTNNIAKTILQQIRAGTDTQGYNGGTKLMMCWGTNQMINTGKGLRFKVNGALFRGYVEVTLDEGADLYDVEFYTMRRPPRNLKDGDFTPRAQVKKTHKQYDRVYCDQLTGLIDGTVEKA</sequence>
<dbReference type="AlphaFoldDB" id="A0A0F9PVC7"/>
<gene>
    <name evidence="1" type="ORF">LCGC14_1171060</name>
</gene>
<proteinExistence type="predicted"/>
<accession>A0A0F9PVC7</accession>
<dbReference type="EMBL" id="LAZR01005785">
    <property type="protein sequence ID" value="KKM97137.1"/>
    <property type="molecule type" value="Genomic_DNA"/>
</dbReference>
<comment type="caution">
    <text evidence="1">The sequence shown here is derived from an EMBL/GenBank/DDBJ whole genome shotgun (WGS) entry which is preliminary data.</text>
</comment>
<evidence type="ECO:0000313" key="1">
    <source>
        <dbReference type="EMBL" id="KKM97137.1"/>
    </source>
</evidence>
<organism evidence="1">
    <name type="scientific">marine sediment metagenome</name>
    <dbReference type="NCBI Taxonomy" id="412755"/>
    <lineage>
        <taxon>unclassified sequences</taxon>
        <taxon>metagenomes</taxon>
        <taxon>ecological metagenomes</taxon>
    </lineage>
</organism>